<dbReference type="InterPro" id="IPR009045">
    <property type="entry name" value="Zn_M74/Hedgehog-like"/>
</dbReference>
<keyword evidence="13" id="KW-1185">Reference proteome</keyword>
<dbReference type="EMBL" id="CP025682">
    <property type="protein sequence ID" value="AUN93655.1"/>
    <property type="molecule type" value="Genomic_DNA"/>
</dbReference>
<organism evidence="12 13">
    <name type="scientific">Pseudazoarcus pumilus</name>
    <dbReference type="NCBI Taxonomy" id="2067960"/>
    <lineage>
        <taxon>Bacteria</taxon>
        <taxon>Pseudomonadati</taxon>
        <taxon>Pseudomonadota</taxon>
        <taxon>Betaproteobacteria</taxon>
        <taxon>Rhodocyclales</taxon>
        <taxon>Zoogloeaceae</taxon>
        <taxon>Pseudazoarcus</taxon>
    </lineage>
</organism>
<dbReference type="PANTHER" id="PTHR43126">
    <property type="entry name" value="D-ALANYL-D-ALANINE DIPEPTIDASE"/>
    <property type="match status" value="1"/>
</dbReference>
<dbReference type="Proteomes" id="UP000242205">
    <property type="component" value="Chromosome"/>
</dbReference>
<protein>
    <recommendedName>
        <fullName evidence="9 10">D-alanyl-D-alanine dipeptidase</fullName>
        <shortName evidence="9 10">D-Ala-D-Ala dipeptidase</shortName>
        <ecNumber evidence="9 10">3.4.13.22</ecNumber>
    </recommendedName>
</protein>
<feature type="site" description="Transition state stabilizer" evidence="9">
    <location>
        <position position="93"/>
    </location>
</feature>
<comment type="catalytic activity">
    <reaction evidence="1 9 10">
        <text>D-alanyl-D-alanine + H2O = 2 D-alanine</text>
        <dbReference type="Rhea" id="RHEA:20661"/>
        <dbReference type="ChEBI" id="CHEBI:15377"/>
        <dbReference type="ChEBI" id="CHEBI:57416"/>
        <dbReference type="ChEBI" id="CHEBI:57822"/>
        <dbReference type="EC" id="3.4.13.22"/>
    </reaction>
</comment>
<dbReference type="PANTHER" id="PTHR43126:SF1">
    <property type="entry name" value="D-ALANYL-D-ALANINE DIPEPTIDASE"/>
    <property type="match status" value="1"/>
</dbReference>
<feature type="binding site" evidence="9">
    <location>
        <position position="138"/>
    </location>
    <ligand>
        <name>Zn(2+)</name>
        <dbReference type="ChEBI" id="CHEBI:29105"/>
        <note>catalytic</note>
    </ligand>
</feature>
<keyword evidence="2 9" id="KW-0645">Protease</keyword>
<dbReference type="GO" id="GO:0008270">
    <property type="term" value="F:zinc ion binding"/>
    <property type="evidence" value="ECO:0007669"/>
    <property type="project" value="UniProtKB-UniRule"/>
</dbReference>
<evidence type="ECO:0000256" key="10">
    <source>
        <dbReference type="PIRNR" id="PIRNR026671"/>
    </source>
</evidence>
<keyword evidence="8 10" id="KW-0961">Cell wall biogenesis/degradation</keyword>
<dbReference type="OrthoDB" id="9801430at2"/>
<evidence type="ECO:0000256" key="7">
    <source>
        <dbReference type="ARBA" id="ARBA00023049"/>
    </source>
</evidence>
<dbReference type="GO" id="GO:0006508">
    <property type="term" value="P:proteolysis"/>
    <property type="evidence" value="ECO:0007669"/>
    <property type="project" value="UniProtKB-KW"/>
</dbReference>
<keyword evidence="5 9" id="KW-0862">Zinc</keyword>
<feature type="binding site" evidence="9">
    <location>
        <position position="145"/>
    </location>
    <ligand>
        <name>Zn(2+)</name>
        <dbReference type="ChEBI" id="CHEBI:29105"/>
        <note>catalytic</note>
    </ligand>
</feature>
<keyword evidence="7 9" id="KW-0482">Metalloprotease</keyword>
<feature type="signal peptide" evidence="11">
    <location>
        <begin position="1"/>
        <end position="21"/>
    </location>
</feature>
<proteinExistence type="inferred from homology"/>
<dbReference type="EC" id="3.4.13.22" evidence="9 10"/>
<evidence type="ECO:0000313" key="13">
    <source>
        <dbReference type="Proteomes" id="UP000242205"/>
    </source>
</evidence>
<evidence type="ECO:0000313" key="12">
    <source>
        <dbReference type="EMBL" id="AUN93655.1"/>
    </source>
</evidence>
<feature type="binding site" evidence="9">
    <location>
        <position position="219"/>
    </location>
    <ligand>
        <name>Zn(2+)</name>
        <dbReference type="ChEBI" id="CHEBI:29105"/>
        <note>catalytic</note>
    </ligand>
</feature>
<dbReference type="AlphaFoldDB" id="A0A2I6S334"/>
<comment type="cofactor">
    <cofactor evidence="9">
        <name>Zn(2+)</name>
        <dbReference type="ChEBI" id="CHEBI:29105"/>
    </cofactor>
    <text evidence="9">Binds 1 zinc ion per subunit.</text>
</comment>
<evidence type="ECO:0000256" key="5">
    <source>
        <dbReference type="ARBA" id="ARBA00022833"/>
    </source>
</evidence>
<evidence type="ECO:0000256" key="1">
    <source>
        <dbReference type="ARBA" id="ARBA00001362"/>
    </source>
</evidence>
<dbReference type="SUPFAM" id="SSF55166">
    <property type="entry name" value="Hedgehog/DD-peptidase"/>
    <property type="match status" value="1"/>
</dbReference>
<evidence type="ECO:0000256" key="11">
    <source>
        <dbReference type="SAM" id="SignalP"/>
    </source>
</evidence>
<comment type="similarity">
    <text evidence="9 10">Belongs to the peptidase M15D family.</text>
</comment>
<evidence type="ECO:0000256" key="6">
    <source>
        <dbReference type="ARBA" id="ARBA00022997"/>
    </source>
</evidence>
<evidence type="ECO:0000256" key="8">
    <source>
        <dbReference type="ARBA" id="ARBA00023316"/>
    </source>
</evidence>
<keyword evidence="3 9" id="KW-0479">Metal-binding</keyword>
<sequence>MTLPFRSILMLWLAAAPGLAAALPEGFVDVPEAIPEARYDIRYLGSENFIGRPVAGYERATCILSEPAAEALARVQREAMLNGLTLKIFDCFRPQRAVDDFVRWGRDLADLKMKAAYYPRVPKDELFERGYIAEKSGHSRGSTVDLTLVVTDPARATQVLQGPITVGAEADMGSPFDLFDPRSHTENPDMPAHVRHNRAWFAALMDRHGFSNLPEEWWHYTLRDEPYPDRFFDFPVK</sequence>
<dbReference type="Gene3D" id="3.30.1380.10">
    <property type="match status" value="1"/>
</dbReference>
<gene>
    <name evidence="9" type="primary">ddpX</name>
    <name evidence="12" type="ORF">C0099_01120</name>
</gene>
<reference evidence="12 13" key="1">
    <citation type="submission" date="2018-01" db="EMBL/GenBank/DDBJ databases">
        <authorList>
            <person name="Fu G.-Y."/>
        </authorList>
    </citation>
    <scope>NUCLEOTIDE SEQUENCE [LARGE SCALE GENOMIC DNA]</scope>
    <source>
        <strain evidence="12 13">SY39</strain>
    </source>
</reference>
<dbReference type="KEGG" id="atw:C0099_01120"/>
<feature type="active site" description="Proton donor/acceptor" evidence="9">
    <location>
        <position position="216"/>
    </location>
</feature>
<evidence type="ECO:0000256" key="9">
    <source>
        <dbReference type="HAMAP-Rule" id="MF_01924"/>
    </source>
</evidence>
<dbReference type="PIRSF" id="PIRSF026671">
    <property type="entry name" value="AA_dipeptidase"/>
    <property type="match status" value="1"/>
</dbReference>
<dbReference type="CDD" id="cd14817">
    <property type="entry name" value="D-Ala-D-Ala_dipeptidase_VanX"/>
    <property type="match status" value="1"/>
</dbReference>
<accession>A0A2I6S334</accession>
<dbReference type="GO" id="GO:0071555">
    <property type="term" value="P:cell wall organization"/>
    <property type="evidence" value="ECO:0007669"/>
    <property type="project" value="UniProtKB-KW"/>
</dbReference>
<dbReference type="HAMAP" id="MF_01924">
    <property type="entry name" value="A_A_dipeptidase"/>
    <property type="match status" value="1"/>
</dbReference>
<evidence type="ECO:0000256" key="2">
    <source>
        <dbReference type="ARBA" id="ARBA00022670"/>
    </source>
</evidence>
<dbReference type="GO" id="GO:0008237">
    <property type="term" value="F:metallopeptidase activity"/>
    <property type="evidence" value="ECO:0007669"/>
    <property type="project" value="UniProtKB-KW"/>
</dbReference>
<dbReference type="Pfam" id="PF01427">
    <property type="entry name" value="Peptidase_M15"/>
    <property type="match status" value="1"/>
</dbReference>
<dbReference type="RefSeq" id="WP_102245729.1">
    <property type="nucleotide sequence ID" value="NZ_CP025682.1"/>
</dbReference>
<evidence type="ECO:0000256" key="3">
    <source>
        <dbReference type="ARBA" id="ARBA00022723"/>
    </source>
</evidence>
<keyword evidence="6 9" id="KW-0224">Dipeptidase</keyword>
<dbReference type="InterPro" id="IPR000755">
    <property type="entry name" value="A_A_dipeptidase"/>
</dbReference>
<name>A0A2I6S334_9RHOO</name>
<evidence type="ECO:0000256" key="4">
    <source>
        <dbReference type="ARBA" id="ARBA00022801"/>
    </source>
</evidence>
<dbReference type="GO" id="GO:0160237">
    <property type="term" value="F:D-Ala-D-Ala dipeptidase activity"/>
    <property type="evidence" value="ECO:0007669"/>
    <property type="project" value="UniProtKB-EC"/>
</dbReference>
<keyword evidence="4 9" id="KW-0378">Hydrolase</keyword>
<feature type="chain" id="PRO_5014473168" description="D-alanyl-D-alanine dipeptidase" evidence="11">
    <location>
        <begin position="22"/>
        <end position="237"/>
    </location>
</feature>
<comment type="function">
    <text evidence="9 10">Catalyzes hydrolysis of the D-alanyl-D-alanine dipeptide.</text>
</comment>
<keyword evidence="11" id="KW-0732">Signal</keyword>